<proteinExistence type="predicted"/>
<keyword evidence="2" id="KW-1185">Reference proteome</keyword>
<gene>
    <name evidence="1" type="ORF">SK128_011627</name>
</gene>
<feature type="non-terminal residue" evidence="1">
    <location>
        <position position="1"/>
    </location>
</feature>
<sequence length="70" mass="7837">KEMINSTNTILAGLAVGDFLLLMEYSAYATSYIKGQESLFDSYYHSVFILFQAQFAGQYSGFENNVAFSI</sequence>
<comment type="caution">
    <text evidence="1">The sequence shown here is derived from an EMBL/GenBank/DDBJ whole genome shotgun (WGS) entry which is preliminary data.</text>
</comment>
<protein>
    <submittedName>
        <fullName evidence="1">Uncharacterized protein</fullName>
    </submittedName>
</protein>
<dbReference type="Proteomes" id="UP001381693">
    <property type="component" value="Unassembled WGS sequence"/>
</dbReference>
<dbReference type="EMBL" id="JAXCGZ010019152">
    <property type="protein sequence ID" value="KAK7066523.1"/>
    <property type="molecule type" value="Genomic_DNA"/>
</dbReference>
<evidence type="ECO:0000313" key="1">
    <source>
        <dbReference type="EMBL" id="KAK7066523.1"/>
    </source>
</evidence>
<dbReference type="AlphaFoldDB" id="A0AAN8WP06"/>
<name>A0AAN8WP06_HALRR</name>
<evidence type="ECO:0000313" key="2">
    <source>
        <dbReference type="Proteomes" id="UP001381693"/>
    </source>
</evidence>
<accession>A0AAN8WP06</accession>
<reference evidence="1 2" key="1">
    <citation type="submission" date="2023-11" db="EMBL/GenBank/DDBJ databases">
        <title>Halocaridina rubra genome assembly.</title>
        <authorList>
            <person name="Smith C."/>
        </authorList>
    </citation>
    <scope>NUCLEOTIDE SEQUENCE [LARGE SCALE GENOMIC DNA]</scope>
    <source>
        <strain evidence="1">EP-1</strain>
        <tissue evidence="1">Whole</tissue>
    </source>
</reference>
<organism evidence="1 2">
    <name type="scientific">Halocaridina rubra</name>
    <name type="common">Hawaiian red shrimp</name>
    <dbReference type="NCBI Taxonomy" id="373956"/>
    <lineage>
        <taxon>Eukaryota</taxon>
        <taxon>Metazoa</taxon>
        <taxon>Ecdysozoa</taxon>
        <taxon>Arthropoda</taxon>
        <taxon>Crustacea</taxon>
        <taxon>Multicrustacea</taxon>
        <taxon>Malacostraca</taxon>
        <taxon>Eumalacostraca</taxon>
        <taxon>Eucarida</taxon>
        <taxon>Decapoda</taxon>
        <taxon>Pleocyemata</taxon>
        <taxon>Caridea</taxon>
        <taxon>Atyoidea</taxon>
        <taxon>Atyidae</taxon>
        <taxon>Halocaridina</taxon>
    </lineage>
</organism>